<dbReference type="AlphaFoldDB" id="A0AAD4IIA1"/>
<evidence type="ECO:0000313" key="3">
    <source>
        <dbReference type="Proteomes" id="UP001199106"/>
    </source>
</evidence>
<keyword evidence="1" id="KW-1133">Transmembrane helix</keyword>
<proteinExistence type="predicted"/>
<protein>
    <submittedName>
        <fullName evidence="2">Uncharacterized protein</fullName>
    </submittedName>
</protein>
<evidence type="ECO:0000313" key="2">
    <source>
        <dbReference type="EMBL" id="KAG9195092.1"/>
    </source>
</evidence>
<name>A0AAD4IIA1_9PLEO</name>
<evidence type="ECO:0000256" key="1">
    <source>
        <dbReference type="SAM" id="Phobius"/>
    </source>
</evidence>
<dbReference type="Proteomes" id="UP001199106">
    <property type="component" value="Unassembled WGS sequence"/>
</dbReference>
<keyword evidence="3" id="KW-1185">Reference proteome</keyword>
<sequence>MAAIKPLIVGMAIVSPGVIMVCALFFFVKSIFKWRKARAAEKCTDAEQGVRTIGLVDHESSPGSPSPYVSDGHPDVYIGDSRSARPSAELPAHFSRVVKEDGKHGFVEVDIGTEKTRN</sequence>
<keyword evidence="1" id="KW-0812">Transmembrane</keyword>
<accession>A0AAD4IIA1</accession>
<dbReference type="EMBL" id="JAANER010000001">
    <property type="protein sequence ID" value="KAG9195092.1"/>
    <property type="molecule type" value="Genomic_DNA"/>
</dbReference>
<reference evidence="2" key="1">
    <citation type="submission" date="2021-07" db="EMBL/GenBank/DDBJ databases">
        <title>Genome Resource of American Ginseng Black Spot Pathogen Alternaria panax.</title>
        <authorList>
            <person name="Qiu C."/>
            <person name="Wang W."/>
            <person name="Liu Z."/>
        </authorList>
    </citation>
    <scope>NUCLEOTIDE SEQUENCE</scope>
    <source>
        <strain evidence="2">BNCC115425</strain>
    </source>
</reference>
<gene>
    <name evidence="2" type="ORF">G6011_00212</name>
</gene>
<organism evidence="2 3">
    <name type="scientific">Alternaria panax</name>
    <dbReference type="NCBI Taxonomy" id="48097"/>
    <lineage>
        <taxon>Eukaryota</taxon>
        <taxon>Fungi</taxon>
        <taxon>Dikarya</taxon>
        <taxon>Ascomycota</taxon>
        <taxon>Pezizomycotina</taxon>
        <taxon>Dothideomycetes</taxon>
        <taxon>Pleosporomycetidae</taxon>
        <taxon>Pleosporales</taxon>
        <taxon>Pleosporineae</taxon>
        <taxon>Pleosporaceae</taxon>
        <taxon>Alternaria</taxon>
        <taxon>Alternaria sect. Panax</taxon>
    </lineage>
</organism>
<feature type="transmembrane region" description="Helical" evidence="1">
    <location>
        <begin position="6"/>
        <end position="28"/>
    </location>
</feature>
<keyword evidence="1" id="KW-0472">Membrane</keyword>
<comment type="caution">
    <text evidence="2">The sequence shown here is derived from an EMBL/GenBank/DDBJ whole genome shotgun (WGS) entry which is preliminary data.</text>
</comment>